<dbReference type="KEGG" id="afi:Acife_3088"/>
<dbReference type="Proteomes" id="UP000009220">
    <property type="component" value="Chromosome"/>
</dbReference>
<dbReference type="AlphaFoldDB" id="G0JL45"/>
<dbReference type="EMBL" id="CP002985">
    <property type="protein sequence ID" value="AEM49160.1"/>
    <property type="molecule type" value="Genomic_DNA"/>
</dbReference>
<reference evidence="1 2" key="1">
    <citation type="journal article" date="2011" name="J. Bacteriol.">
        <title>Draft genome of the psychrotolerant acidophile Acidithiobacillus ferrivorans SS3.</title>
        <authorList>
            <person name="Liljeqvist M."/>
            <person name="Valdes J."/>
            <person name="Holmes D.S."/>
            <person name="Dopson M."/>
        </authorList>
    </citation>
    <scope>NUCLEOTIDE SEQUENCE [LARGE SCALE GENOMIC DNA]</scope>
    <source>
        <strain evidence="1 2">SS3</strain>
    </source>
</reference>
<name>G0JL45_9PROT</name>
<evidence type="ECO:0000313" key="2">
    <source>
        <dbReference type="Proteomes" id="UP000009220"/>
    </source>
</evidence>
<accession>G0JL45</accession>
<protein>
    <submittedName>
        <fullName evidence="1">Uncharacterized protein</fullName>
    </submittedName>
</protein>
<organism evidence="1 2">
    <name type="scientific">Acidithiobacillus ferrivorans SS3</name>
    <dbReference type="NCBI Taxonomy" id="743299"/>
    <lineage>
        <taxon>Bacteria</taxon>
        <taxon>Pseudomonadati</taxon>
        <taxon>Pseudomonadota</taxon>
        <taxon>Acidithiobacillia</taxon>
        <taxon>Acidithiobacillales</taxon>
        <taxon>Acidithiobacillaceae</taxon>
        <taxon>Acidithiobacillus</taxon>
    </lineage>
</organism>
<sequence length="66" mass="7365">MGRVKSKPVLPRAQANGDVDDAIAYYLRRDARPAVLGFIDQQALEAACTQSGLGVRKRLDIRPYHR</sequence>
<dbReference type="HOGENOM" id="CLU_2821263_0_0_6"/>
<gene>
    <name evidence="1" type="ORF">Acife_3088</name>
</gene>
<dbReference type="RefSeq" id="WP_014030396.1">
    <property type="nucleotide sequence ID" value="NC_015942.1"/>
</dbReference>
<proteinExistence type="predicted"/>
<evidence type="ECO:0000313" key="1">
    <source>
        <dbReference type="EMBL" id="AEM49160.1"/>
    </source>
</evidence>
<dbReference type="STRING" id="743299.Acife_3088"/>